<accession>A0A0E3WV50</accession>
<proteinExistence type="predicted"/>
<dbReference type="RefSeq" id="WP_048142652.1">
    <property type="nucleotide sequence ID" value="NZ_BBCW01000020.1"/>
</dbReference>
<organism evidence="1 2">
    <name type="scientific">Methanosarcina horonobensis HB-1 = JCM 15518</name>
    <dbReference type="NCBI Taxonomy" id="1434110"/>
    <lineage>
        <taxon>Archaea</taxon>
        <taxon>Methanobacteriati</taxon>
        <taxon>Methanobacteriota</taxon>
        <taxon>Stenosarchaea group</taxon>
        <taxon>Methanomicrobia</taxon>
        <taxon>Methanosarcinales</taxon>
        <taxon>Methanosarcinaceae</taxon>
        <taxon>Methanosarcina</taxon>
    </lineage>
</organism>
<dbReference type="KEGG" id="mhor:MSHOH_3937"/>
<keyword evidence="2" id="KW-1185">Reference proteome</keyword>
<dbReference type="Proteomes" id="UP000033101">
    <property type="component" value="Chromosome"/>
</dbReference>
<dbReference type="GeneID" id="24833305"/>
<sequence length="70" mass="8274">MQKFPARARMGRFTDKCKYRQVSLYAHISILNDLLNSFYELEANAYKWIISGKSFHSNIYQNHHFSGESN</sequence>
<protein>
    <submittedName>
        <fullName evidence="1">Uncharacterized protein</fullName>
    </submittedName>
</protein>
<evidence type="ECO:0000313" key="1">
    <source>
        <dbReference type="EMBL" id="AKB80420.1"/>
    </source>
</evidence>
<dbReference type="EMBL" id="CP009516">
    <property type="protein sequence ID" value="AKB80420.1"/>
    <property type="molecule type" value="Genomic_DNA"/>
</dbReference>
<dbReference type="HOGENOM" id="CLU_2748192_0_0_2"/>
<evidence type="ECO:0000313" key="2">
    <source>
        <dbReference type="Proteomes" id="UP000033101"/>
    </source>
</evidence>
<dbReference type="AlphaFoldDB" id="A0A0E3WV50"/>
<dbReference type="STRING" id="1434110.MSHOH_3937"/>
<gene>
    <name evidence="1" type="ORF">MSHOH_3937</name>
</gene>
<name>A0A0E3WV50_9EURY</name>
<reference evidence="1 2" key="1">
    <citation type="submission" date="2014-07" db="EMBL/GenBank/DDBJ databases">
        <title>Methanogenic archaea and the global carbon cycle.</title>
        <authorList>
            <person name="Henriksen J.R."/>
            <person name="Luke J."/>
            <person name="Reinhart S."/>
            <person name="Benedict M.N."/>
            <person name="Youngblut N.D."/>
            <person name="Metcalf M.E."/>
            <person name="Whitaker R.J."/>
            <person name="Metcalf W.W."/>
        </authorList>
    </citation>
    <scope>NUCLEOTIDE SEQUENCE [LARGE SCALE GENOMIC DNA]</scope>
    <source>
        <strain evidence="1 2">HB-1</strain>
    </source>
</reference>
<dbReference type="PATRIC" id="fig|1434110.4.peg.5011"/>